<dbReference type="AlphaFoldDB" id="A0A918S0E3"/>
<dbReference type="Pfam" id="PF00528">
    <property type="entry name" value="BPD_transp_1"/>
    <property type="match status" value="1"/>
</dbReference>
<sequence>MTLASIQTPMAQEIKQPTAPVLVLRYLRRNKGLAFGLAILLALTLFTVIGLITIDPKKAYPLSAAFKQPPSLKYPFGTDFFGRDLLAAMVLGTWQTAFIGLLAGGIGTLVGIILGFTSAYFGGWVDSAIRTICQILTPVPVLLIQVVVAGSLDKRDVTIVTMAMIVAMLAWMGPTLVIRSQVLTMKERQFVAVAKLSGVSDMGIIMKEILPNLLPFIAAAFVAQVFMAVFASLYLAVLGLGPLREPLLGNIIWSAQSQGAFFNGWWWWPLEPAFAMILILGALALVNMGLDELANPRVRRTE</sequence>
<evidence type="ECO:0000256" key="2">
    <source>
        <dbReference type="ARBA" id="ARBA00022448"/>
    </source>
</evidence>
<reference evidence="11" key="2">
    <citation type="submission" date="2020-09" db="EMBL/GenBank/DDBJ databases">
        <authorList>
            <person name="Sun Q."/>
            <person name="Kim S."/>
        </authorList>
    </citation>
    <scope>NUCLEOTIDE SEQUENCE</scope>
    <source>
        <strain evidence="11">KCTC 32437</strain>
    </source>
</reference>
<name>A0A918S0E3_9HYPH</name>
<dbReference type="GO" id="GO:0055085">
    <property type="term" value="P:transmembrane transport"/>
    <property type="evidence" value="ECO:0007669"/>
    <property type="project" value="InterPro"/>
</dbReference>
<comment type="similarity">
    <text evidence="9">Belongs to the binding-protein-dependent transport system permease family.</text>
</comment>
<evidence type="ECO:0000313" key="11">
    <source>
        <dbReference type="EMBL" id="GHA18517.1"/>
    </source>
</evidence>
<keyword evidence="6" id="KW-0653">Protein transport</keyword>
<accession>A0A918S0E3</accession>
<gene>
    <name evidence="11" type="ORF">GCM10007989_12270</name>
</gene>
<dbReference type="Proteomes" id="UP000646579">
    <property type="component" value="Unassembled WGS sequence"/>
</dbReference>
<dbReference type="EMBL" id="BMZE01000001">
    <property type="protein sequence ID" value="GHA18517.1"/>
    <property type="molecule type" value="Genomic_DNA"/>
</dbReference>
<dbReference type="PROSITE" id="PS50928">
    <property type="entry name" value="ABC_TM1"/>
    <property type="match status" value="1"/>
</dbReference>
<evidence type="ECO:0000259" key="10">
    <source>
        <dbReference type="PROSITE" id="PS50928"/>
    </source>
</evidence>
<dbReference type="SUPFAM" id="SSF161098">
    <property type="entry name" value="MetI-like"/>
    <property type="match status" value="1"/>
</dbReference>
<dbReference type="InterPro" id="IPR050366">
    <property type="entry name" value="BP-dependent_transpt_permease"/>
</dbReference>
<dbReference type="InterPro" id="IPR035906">
    <property type="entry name" value="MetI-like_sf"/>
</dbReference>
<keyword evidence="12" id="KW-1185">Reference proteome</keyword>
<comment type="caution">
    <text evidence="11">The sequence shown here is derived from an EMBL/GenBank/DDBJ whole genome shotgun (WGS) entry which is preliminary data.</text>
</comment>
<keyword evidence="7 9" id="KW-1133">Transmembrane helix</keyword>
<feature type="transmembrane region" description="Helical" evidence="9">
    <location>
        <begin position="97"/>
        <end position="121"/>
    </location>
</feature>
<evidence type="ECO:0000313" key="12">
    <source>
        <dbReference type="Proteomes" id="UP000646579"/>
    </source>
</evidence>
<keyword evidence="4 9" id="KW-0812">Transmembrane</keyword>
<keyword evidence="5" id="KW-0571">Peptide transport</keyword>
<reference evidence="11" key="1">
    <citation type="journal article" date="2014" name="Int. J. Syst. Evol. Microbiol.">
        <title>Complete genome sequence of Corynebacterium casei LMG S-19264T (=DSM 44701T), isolated from a smear-ripened cheese.</title>
        <authorList>
            <consortium name="US DOE Joint Genome Institute (JGI-PGF)"/>
            <person name="Walter F."/>
            <person name="Albersmeier A."/>
            <person name="Kalinowski J."/>
            <person name="Ruckert C."/>
        </authorList>
    </citation>
    <scope>NUCLEOTIDE SEQUENCE</scope>
    <source>
        <strain evidence="11">KCTC 32437</strain>
    </source>
</reference>
<feature type="transmembrane region" description="Helical" evidence="9">
    <location>
        <begin position="273"/>
        <end position="290"/>
    </location>
</feature>
<comment type="subcellular location">
    <subcellularLocation>
        <location evidence="1 9">Cell membrane</location>
        <topology evidence="1 9">Multi-pass membrane protein</topology>
    </subcellularLocation>
</comment>
<keyword evidence="8 9" id="KW-0472">Membrane</keyword>
<dbReference type="Gene3D" id="1.10.3720.10">
    <property type="entry name" value="MetI-like"/>
    <property type="match status" value="1"/>
</dbReference>
<organism evidence="11 12">
    <name type="scientific">Devosia pacifica</name>
    <dbReference type="NCBI Taxonomy" id="1335967"/>
    <lineage>
        <taxon>Bacteria</taxon>
        <taxon>Pseudomonadati</taxon>
        <taxon>Pseudomonadota</taxon>
        <taxon>Alphaproteobacteria</taxon>
        <taxon>Hyphomicrobiales</taxon>
        <taxon>Devosiaceae</taxon>
        <taxon>Devosia</taxon>
    </lineage>
</organism>
<dbReference type="CDD" id="cd06261">
    <property type="entry name" value="TM_PBP2"/>
    <property type="match status" value="1"/>
</dbReference>
<feature type="transmembrane region" description="Helical" evidence="9">
    <location>
        <begin position="158"/>
        <end position="178"/>
    </location>
</feature>
<protein>
    <submittedName>
        <fullName evidence="11">Peptide ABC transporter permease</fullName>
    </submittedName>
</protein>
<feature type="transmembrane region" description="Helical" evidence="9">
    <location>
        <begin position="33"/>
        <end position="54"/>
    </location>
</feature>
<keyword evidence="2 9" id="KW-0813">Transport</keyword>
<dbReference type="GO" id="GO:0015031">
    <property type="term" value="P:protein transport"/>
    <property type="evidence" value="ECO:0007669"/>
    <property type="project" value="UniProtKB-KW"/>
</dbReference>
<dbReference type="GO" id="GO:0005886">
    <property type="term" value="C:plasma membrane"/>
    <property type="evidence" value="ECO:0007669"/>
    <property type="project" value="UniProtKB-SubCell"/>
</dbReference>
<evidence type="ECO:0000256" key="1">
    <source>
        <dbReference type="ARBA" id="ARBA00004651"/>
    </source>
</evidence>
<feature type="transmembrane region" description="Helical" evidence="9">
    <location>
        <begin position="216"/>
        <end position="240"/>
    </location>
</feature>
<evidence type="ECO:0000256" key="4">
    <source>
        <dbReference type="ARBA" id="ARBA00022692"/>
    </source>
</evidence>
<evidence type="ECO:0000256" key="8">
    <source>
        <dbReference type="ARBA" id="ARBA00023136"/>
    </source>
</evidence>
<proteinExistence type="inferred from homology"/>
<evidence type="ECO:0000256" key="9">
    <source>
        <dbReference type="RuleBase" id="RU363032"/>
    </source>
</evidence>
<dbReference type="PANTHER" id="PTHR43386">
    <property type="entry name" value="OLIGOPEPTIDE TRANSPORT SYSTEM PERMEASE PROTEIN APPC"/>
    <property type="match status" value="1"/>
</dbReference>
<feature type="transmembrane region" description="Helical" evidence="9">
    <location>
        <begin position="133"/>
        <end position="152"/>
    </location>
</feature>
<evidence type="ECO:0000256" key="3">
    <source>
        <dbReference type="ARBA" id="ARBA00022475"/>
    </source>
</evidence>
<dbReference type="RefSeq" id="WP_189424316.1">
    <property type="nucleotide sequence ID" value="NZ_BMZE01000001.1"/>
</dbReference>
<keyword evidence="3" id="KW-1003">Cell membrane</keyword>
<dbReference type="GO" id="GO:0015833">
    <property type="term" value="P:peptide transport"/>
    <property type="evidence" value="ECO:0007669"/>
    <property type="project" value="UniProtKB-KW"/>
</dbReference>
<feature type="domain" description="ABC transmembrane type-1" evidence="10">
    <location>
        <begin position="93"/>
        <end position="289"/>
    </location>
</feature>
<dbReference type="InterPro" id="IPR000515">
    <property type="entry name" value="MetI-like"/>
</dbReference>
<dbReference type="PANTHER" id="PTHR43386:SF1">
    <property type="entry name" value="D,D-DIPEPTIDE TRANSPORT SYSTEM PERMEASE PROTEIN DDPC-RELATED"/>
    <property type="match status" value="1"/>
</dbReference>
<evidence type="ECO:0000256" key="6">
    <source>
        <dbReference type="ARBA" id="ARBA00022927"/>
    </source>
</evidence>
<evidence type="ECO:0000256" key="7">
    <source>
        <dbReference type="ARBA" id="ARBA00022989"/>
    </source>
</evidence>
<evidence type="ECO:0000256" key="5">
    <source>
        <dbReference type="ARBA" id="ARBA00022856"/>
    </source>
</evidence>